<evidence type="ECO:0000313" key="2">
    <source>
        <dbReference type="EMBL" id="TGO84069.1"/>
    </source>
</evidence>
<evidence type="ECO:0000313" key="3">
    <source>
        <dbReference type="Proteomes" id="UP000297280"/>
    </source>
</evidence>
<reference evidence="2 3" key="1">
    <citation type="submission" date="2017-12" db="EMBL/GenBank/DDBJ databases">
        <title>Comparative genomics of Botrytis spp.</title>
        <authorList>
            <person name="Valero-Jimenez C.A."/>
            <person name="Tapia P."/>
            <person name="Veloso J."/>
            <person name="Silva-Moreno E."/>
            <person name="Staats M."/>
            <person name="Valdes J.H."/>
            <person name="Van Kan J.A.L."/>
        </authorList>
    </citation>
    <scope>NUCLEOTIDE SEQUENCE [LARGE SCALE GENOMIC DNA]</scope>
    <source>
        <strain evidence="2 3">MUCL3349</strain>
    </source>
</reference>
<dbReference type="AlphaFoldDB" id="A0A4Z1KQX0"/>
<comment type="caution">
    <text evidence="2">The sequence shown here is derived from an EMBL/GenBank/DDBJ whole genome shotgun (WGS) entry which is preliminary data.</text>
</comment>
<keyword evidence="3" id="KW-1185">Reference proteome</keyword>
<gene>
    <name evidence="2" type="ORF">BPOR_0554g00050</name>
</gene>
<accession>A0A4Z1KQX0</accession>
<feature type="region of interest" description="Disordered" evidence="1">
    <location>
        <begin position="108"/>
        <end position="131"/>
    </location>
</feature>
<dbReference type="EMBL" id="PQXO01000553">
    <property type="protein sequence ID" value="TGO84069.1"/>
    <property type="molecule type" value="Genomic_DNA"/>
</dbReference>
<protein>
    <submittedName>
        <fullName evidence="2">Uncharacterized protein</fullName>
    </submittedName>
</protein>
<evidence type="ECO:0000256" key="1">
    <source>
        <dbReference type="SAM" id="MobiDB-lite"/>
    </source>
</evidence>
<name>A0A4Z1KQX0_9HELO</name>
<organism evidence="2 3">
    <name type="scientific">Botrytis porri</name>
    <dbReference type="NCBI Taxonomy" id="87229"/>
    <lineage>
        <taxon>Eukaryota</taxon>
        <taxon>Fungi</taxon>
        <taxon>Dikarya</taxon>
        <taxon>Ascomycota</taxon>
        <taxon>Pezizomycotina</taxon>
        <taxon>Leotiomycetes</taxon>
        <taxon>Helotiales</taxon>
        <taxon>Sclerotiniaceae</taxon>
        <taxon>Botrytis</taxon>
    </lineage>
</organism>
<dbReference type="Proteomes" id="UP000297280">
    <property type="component" value="Unassembled WGS sequence"/>
</dbReference>
<proteinExistence type="predicted"/>
<sequence>MDTVVLTSKATKPRGPKPRDIFLRLTLDLPADKWCLTFSNYHIVISRYPHYSCVSIKGDKIGERNGNPLGQDRVRCEYGEGNKTEETEALKSGVHSGRCSRRLKFRLTKSGSPPHYSAPTSPHFLEKVNEP</sequence>